<dbReference type="Pfam" id="PF07859">
    <property type="entry name" value="Abhydrolase_3"/>
    <property type="match status" value="1"/>
</dbReference>
<dbReference type="PANTHER" id="PTHR48081">
    <property type="entry name" value="AB HYDROLASE SUPERFAMILY PROTEIN C4A8.06C"/>
    <property type="match status" value="1"/>
</dbReference>
<evidence type="ECO:0000259" key="3">
    <source>
        <dbReference type="Pfam" id="PF07859"/>
    </source>
</evidence>
<evidence type="ECO:0000256" key="2">
    <source>
        <dbReference type="SAM" id="MobiDB-lite"/>
    </source>
</evidence>
<dbReference type="InterPro" id="IPR013094">
    <property type="entry name" value="AB_hydrolase_3"/>
</dbReference>
<evidence type="ECO:0000313" key="4">
    <source>
        <dbReference type="EMBL" id="KAK0618787.1"/>
    </source>
</evidence>
<dbReference type="EMBL" id="JAUJDW010000172">
    <property type="protein sequence ID" value="KAK0618787.1"/>
    <property type="molecule type" value="Genomic_DNA"/>
</dbReference>
<dbReference type="InterPro" id="IPR029058">
    <property type="entry name" value="AB_hydrolase_fold"/>
</dbReference>
<protein>
    <submittedName>
        <fullName evidence="4">Carboxylesterase 15</fullName>
    </submittedName>
</protein>
<evidence type="ECO:0000256" key="1">
    <source>
        <dbReference type="ARBA" id="ARBA00022801"/>
    </source>
</evidence>
<proteinExistence type="predicted"/>
<gene>
    <name evidence="4" type="primary">CXE15</name>
    <name evidence="4" type="ORF">DIS24_g11530</name>
</gene>
<dbReference type="Proteomes" id="UP001175001">
    <property type="component" value="Unassembled WGS sequence"/>
</dbReference>
<dbReference type="InterPro" id="IPR050300">
    <property type="entry name" value="GDXG_lipolytic_enzyme"/>
</dbReference>
<evidence type="ECO:0000313" key="5">
    <source>
        <dbReference type="Proteomes" id="UP001175001"/>
    </source>
</evidence>
<dbReference type="SUPFAM" id="SSF53474">
    <property type="entry name" value="alpha/beta-Hydrolases"/>
    <property type="match status" value="1"/>
</dbReference>
<dbReference type="PANTHER" id="PTHR48081:SF3">
    <property type="entry name" value="ALPHA_BETA HYDROLASE FOLD-3 DOMAIN-CONTAINING PROTEIN"/>
    <property type="match status" value="1"/>
</dbReference>
<keyword evidence="5" id="KW-1185">Reference proteome</keyword>
<feature type="domain" description="Alpha/beta hydrolase fold-3" evidence="3">
    <location>
        <begin position="49"/>
        <end position="172"/>
    </location>
</feature>
<comment type="caution">
    <text evidence="4">The sequence shown here is derived from an EMBL/GenBank/DDBJ whole genome shotgun (WGS) entry which is preliminary data.</text>
</comment>
<feature type="region of interest" description="Disordered" evidence="2">
    <location>
        <begin position="175"/>
        <end position="219"/>
    </location>
</feature>
<feature type="compositionally biased region" description="Basic and acidic residues" evidence="2">
    <location>
        <begin position="175"/>
        <end position="198"/>
    </location>
</feature>
<organism evidence="4 5">
    <name type="scientific">Lasiodiplodia hormozganensis</name>
    <dbReference type="NCBI Taxonomy" id="869390"/>
    <lineage>
        <taxon>Eukaryota</taxon>
        <taxon>Fungi</taxon>
        <taxon>Dikarya</taxon>
        <taxon>Ascomycota</taxon>
        <taxon>Pezizomycotina</taxon>
        <taxon>Dothideomycetes</taxon>
        <taxon>Dothideomycetes incertae sedis</taxon>
        <taxon>Botryosphaeriales</taxon>
        <taxon>Botryosphaeriaceae</taxon>
        <taxon>Lasiodiplodia</taxon>
    </lineage>
</organism>
<keyword evidence="1" id="KW-0378">Hydrolase</keyword>
<dbReference type="AlphaFoldDB" id="A0AA40BYV7"/>
<sequence>MPLVTFPATDAYFKGFRIFDVTYKVVDSHPIQTSVLLPKSACKGPRPIIVRFHGGGLVAGTRLHAPWFPSYLLTYATAHSAIIVSPDYRLLPEASGKDILSDISSLWSWLFTSLHAYVVLRDPLNTSCGVDLGKILVTGESAGGWLAIQSALMHPSRIKTILGIFPMADLGDDHFTRGGRRSDGEGRSTYSKSDDQRSSQKSLPVRECAPAVEEPDGSRASKADIMGLGFLLDPCIIDEHVAAARDSRNSNPRRTVLSSVTPPARMELSLALFQHGRLGELLGDERELYPLEVLEDLRRRGAGGARLPPLCIIHGTDDTVVPVQGSKRLARAWEKTTTTWQQQRGGGETRDRNCDDAVKLVLRPGEHGFEAKASTEKDGWLRDALSWVADRWLN</sequence>
<name>A0AA40BYV7_9PEZI</name>
<dbReference type="GO" id="GO:0016787">
    <property type="term" value="F:hydrolase activity"/>
    <property type="evidence" value="ECO:0007669"/>
    <property type="project" value="UniProtKB-KW"/>
</dbReference>
<dbReference type="Gene3D" id="3.40.50.1820">
    <property type="entry name" value="alpha/beta hydrolase"/>
    <property type="match status" value="1"/>
</dbReference>
<reference evidence="4" key="1">
    <citation type="submission" date="2023-06" db="EMBL/GenBank/DDBJ databases">
        <title>Multi-omics analyses reveal the molecular pathogenesis toolkit of Lasiodiplodia hormozganensis, a cross-kingdom pathogen.</title>
        <authorList>
            <person name="Felix C."/>
            <person name="Meneses R."/>
            <person name="Goncalves M.F.M."/>
            <person name="Tilleman L."/>
            <person name="Duarte A.S."/>
            <person name="Jorrin-Novo J.V."/>
            <person name="Van De Peer Y."/>
            <person name="Deforce D."/>
            <person name="Van Nieuwerburgh F."/>
            <person name="Esteves A.C."/>
            <person name="Alves A."/>
        </authorList>
    </citation>
    <scope>NUCLEOTIDE SEQUENCE</scope>
    <source>
        <strain evidence="4">CBS 339.90</strain>
    </source>
</reference>
<accession>A0AA40BYV7</accession>